<evidence type="ECO:0000256" key="2">
    <source>
        <dbReference type="ARBA" id="ARBA00022946"/>
    </source>
</evidence>
<dbReference type="GeneID" id="92376461"/>
<comment type="caution">
    <text evidence="6">The sequence shown here is derived from an EMBL/GenBank/DDBJ whole genome shotgun (WGS) entry which is preliminary data.</text>
</comment>
<keyword evidence="2" id="KW-0809">Transit peptide</keyword>
<evidence type="ECO:0000256" key="1">
    <source>
        <dbReference type="ARBA" id="ARBA00004173"/>
    </source>
</evidence>
<dbReference type="NCBIfam" id="TIGR03317">
    <property type="entry name" value="ygfZ_signature"/>
    <property type="match status" value="1"/>
</dbReference>
<feature type="region of interest" description="Disordered" evidence="4">
    <location>
        <begin position="120"/>
        <end position="142"/>
    </location>
</feature>
<evidence type="ECO:0000256" key="3">
    <source>
        <dbReference type="ARBA" id="ARBA00023128"/>
    </source>
</evidence>
<dbReference type="PANTHER" id="PTHR22602:SF0">
    <property type="entry name" value="TRANSFERASE CAF17, MITOCHONDRIAL-RELATED"/>
    <property type="match status" value="1"/>
</dbReference>
<dbReference type="Gene3D" id="3.30.1360.120">
    <property type="entry name" value="Probable tRNA modification gtpase trme, domain 1"/>
    <property type="match status" value="1"/>
</dbReference>
<evidence type="ECO:0000256" key="4">
    <source>
        <dbReference type="SAM" id="MobiDB-lite"/>
    </source>
</evidence>
<dbReference type="AlphaFoldDB" id="A0A1G4IFP2"/>
<feature type="domain" description="CAF17 C-terminal" evidence="5">
    <location>
        <begin position="246"/>
        <end position="328"/>
    </location>
</feature>
<dbReference type="RefSeq" id="XP_067081690.1">
    <property type="nucleotide sequence ID" value="XM_067225589.1"/>
</dbReference>
<name>A0A1G4IFP2_TRYEQ</name>
<dbReference type="InterPro" id="IPR045179">
    <property type="entry name" value="YgfZ/GcvT"/>
</dbReference>
<evidence type="ECO:0000259" key="5">
    <source>
        <dbReference type="Pfam" id="PF25455"/>
    </source>
</evidence>
<dbReference type="VEuPathDB" id="TriTrypDB:TEOVI_000252100"/>
<dbReference type="GO" id="GO:0005759">
    <property type="term" value="C:mitochondrial matrix"/>
    <property type="evidence" value="ECO:0007669"/>
    <property type="project" value="TreeGrafter"/>
</dbReference>
<gene>
    <name evidence="6" type="ORF">TEOVI_000252100</name>
</gene>
<feature type="compositionally biased region" description="Low complexity" evidence="4">
    <location>
        <begin position="120"/>
        <end position="137"/>
    </location>
</feature>
<keyword evidence="7" id="KW-1185">Reference proteome</keyword>
<dbReference type="EMBL" id="CZPT02001539">
    <property type="protein sequence ID" value="SCU70946.1"/>
    <property type="molecule type" value="Genomic_DNA"/>
</dbReference>
<dbReference type="Proteomes" id="UP000195570">
    <property type="component" value="Unassembled WGS sequence"/>
</dbReference>
<dbReference type="GO" id="GO:0016226">
    <property type="term" value="P:iron-sulfur cluster assembly"/>
    <property type="evidence" value="ECO:0007669"/>
    <property type="project" value="TreeGrafter"/>
</dbReference>
<reference evidence="6" key="1">
    <citation type="submission" date="2016-09" db="EMBL/GenBank/DDBJ databases">
        <authorList>
            <person name="Hebert L."/>
            <person name="Moumen B."/>
        </authorList>
    </citation>
    <scope>NUCLEOTIDE SEQUENCE [LARGE SCALE GENOMIC DNA]</scope>
    <source>
        <strain evidence="6">OVI</strain>
    </source>
</reference>
<dbReference type="InterPro" id="IPR017703">
    <property type="entry name" value="YgfZ/GCV_T_CS"/>
</dbReference>
<protein>
    <submittedName>
        <fullName evidence="6">Folate-binding protein YgfZ, putative</fullName>
    </submittedName>
</protein>
<accession>A0A1G4IFP2</accession>
<comment type="subcellular location">
    <subcellularLocation>
        <location evidence="1">Mitochondrion</location>
    </subcellularLocation>
</comment>
<dbReference type="InterPro" id="IPR057460">
    <property type="entry name" value="CAF17_C"/>
</dbReference>
<dbReference type="InterPro" id="IPR027266">
    <property type="entry name" value="TrmE/GcvT-like"/>
</dbReference>
<proteinExistence type="predicted"/>
<keyword evidence="3" id="KW-0496">Mitochondrion</keyword>
<dbReference type="SUPFAM" id="SSF103025">
    <property type="entry name" value="Folate-binding domain"/>
    <property type="match status" value="1"/>
</dbReference>
<sequence>MGFKCLLSSRALLQVTGSVAHEFLQGLFTNDLRQLQHGGSLWGCFLHHTGRVMCDAYLYQSTRTPEGQVTIMIDVHCGVADTLLEHLKEYRMRKKLEIRSAAEELVVVAAATIGNSISSCGDNAGSSPSSSSATYGGDQELSGPQGVDSFDTLAETFTDPRSFALPATLRKMIVPRKGAPPTLDSEKLYKKFLYAAGVGEGPEVFRPSKTLPFEANTDLLRGVSFHKGCYMGQELTHRTHVMLVTRKRTVPLFLQGELFDGKGGEKTPHVEGTLVIGNQKVGEVLTACGNVGLGLLRLNHVDITTRSFPGLSLSDGTTVDARIPEWWDEKELRKVLTKS</sequence>
<organism evidence="6 7">
    <name type="scientific">Trypanosoma equiperdum</name>
    <dbReference type="NCBI Taxonomy" id="5694"/>
    <lineage>
        <taxon>Eukaryota</taxon>
        <taxon>Discoba</taxon>
        <taxon>Euglenozoa</taxon>
        <taxon>Kinetoplastea</taxon>
        <taxon>Metakinetoplastina</taxon>
        <taxon>Trypanosomatida</taxon>
        <taxon>Trypanosomatidae</taxon>
        <taxon>Trypanosoma</taxon>
    </lineage>
</organism>
<evidence type="ECO:0000313" key="6">
    <source>
        <dbReference type="EMBL" id="SCU70946.1"/>
    </source>
</evidence>
<evidence type="ECO:0000313" key="7">
    <source>
        <dbReference type="Proteomes" id="UP000195570"/>
    </source>
</evidence>
<dbReference type="Pfam" id="PF25455">
    <property type="entry name" value="Beta-barrel_CAF17_C"/>
    <property type="match status" value="1"/>
</dbReference>
<dbReference type="FunFam" id="3.30.1360.120:FF:000057">
    <property type="entry name" value="Uncharacterized protein"/>
    <property type="match status" value="1"/>
</dbReference>
<dbReference type="PANTHER" id="PTHR22602">
    <property type="entry name" value="TRANSFERASE CAF17, MITOCHONDRIAL-RELATED"/>
    <property type="match status" value="1"/>
</dbReference>